<dbReference type="GO" id="GO:0006508">
    <property type="term" value="P:proteolysis"/>
    <property type="evidence" value="ECO:0007669"/>
    <property type="project" value="UniProtKB-KW"/>
</dbReference>
<dbReference type="PANTHER" id="PTHR32282">
    <property type="entry name" value="BINDING PROTEIN TRANSPEPTIDASE, PUTATIVE-RELATED"/>
    <property type="match status" value="1"/>
</dbReference>
<comment type="catalytic activity">
    <reaction evidence="14">
        <text>[GlcNAc-(1-&gt;4)-Mur2Ac(oyl-L-Ala-gamma-D-Glu-L-Lys-D-Ala-D-Ala)](n)-di-trans,octa-cis-undecaprenyl diphosphate + beta-D-GlcNAc-(1-&gt;4)-Mur2Ac(oyl-L-Ala-gamma-D-Glu-L-Lys-D-Ala-D-Ala)-di-trans,octa-cis-undecaprenyl diphosphate = [GlcNAc-(1-&gt;4)-Mur2Ac(oyl-L-Ala-gamma-D-Glu-L-Lys-D-Ala-D-Ala)](n+1)-di-trans,octa-cis-undecaprenyl diphosphate + di-trans,octa-cis-undecaprenyl diphosphate + H(+)</text>
        <dbReference type="Rhea" id="RHEA:23708"/>
        <dbReference type="Rhea" id="RHEA-COMP:9602"/>
        <dbReference type="Rhea" id="RHEA-COMP:9603"/>
        <dbReference type="ChEBI" id="CHEBI:15378"/>
        <dbReference type="ChEBI" id="CHEBI:58405"/>
        <dbReference type="ChEBI" id="CHEBI:60033"/>
        <dbReference type="ChEBI" id="CHEBI:78435"/>
        <dbReference type="EC" id="2.4.99.28"/>
    </reaction>
</comment>
<dbReference type="AlphaFoldDB" id="A0A2M7FM96"/>
<evidence type="ECO:0000259" key="15">
    <source>
        <dbReference type="Pfam" id="PF00905"/>
    </source>
</evidence>
<evidence type="ECO:0000256" key="4">
    <source>
        <dbReference type="ARBA" id="ARBA00022670"/>
    </source>
</evidence>
<evidence type="ECO:0000313" key="18">
    <source>
        <dbReference type="Proteomes" id="UP000230556"/>
    </source>
</evidence>
<dbReference type="Pfam" id="PF00905">
    <property type="entry name" value="Transpeptidase"/>
    <property type="match status" value="1"/>
</dbReference>
<dbReference type="Proteomes" id="UP000230556">
    <property type="component" value="Unassembled WGS sequence"/>
</dbReference>
<dbReference type="GO" id="GO:0009252">
    <property type="term" value="P:peptidoglycan biosynthetic process"/>
    <property type="evidence" value="ECO:0007669"/>
    <property type="project" value="UniProtKB-KW"/>
</dbReference>
<keyword evidence="6" id="KW-0808">Transferase</keyword>
<dbReference type="SUPFAM" id="SSF56601">
    <property type="entry name" value="beta-lactamase/transpeptidase-like"/>
    <property type="match status" value="1"/>
</dbReference>
<evidence type="ECO:0000256" key="5">
    <source>
        <dbReference type="ARBA" id="ARBA00022676"/>
    </source>
</evidence>
<sequence length="271" mass="29371">ELILSLQAESAYTKDQILEMYLNQVGYGGTAYGIEEAARQYFGKSARDLTLAESAMLAGLPISPTILSPFGTNPYLGKIRQQQVLESMVATNTITEDEKVSALATPLVFHPQGISIRAPHFVMYVKDLLVKEYGEAVVARGGLSVTTTLDLNLQNTLQTEINQELSTLTKLHVQNGAGLILDPKTGEVLAMVGSRNFFDSEHDGQVNITLQSRQPGSSIKPITYALALSSGATPSTTIDDTPICFTLTGQPNYCPKNYDGRFHGKVTLRTA</sequence>
<keyword evidence="3" id="KW-0121">Carboxypeptidase</keyword>
<dbReference type="Gene3D" id="1.10.3810.10">
    <property type="entry name" value="Biosynthetic peptidoglycan transglycosylase-like"/>
    <property type="match status" value="1"/>
</dbReference>
<dbReference type="GO" id="GO:0005886">
    <property type="term" value="C:plasma membrane"/>
    <property type="evidence" value="ECO:0007669"/>
    <property type="project" value="UniProtKB-SubCell"/>
</dbReference>
<keyword evidence="7" id="KW-0378">Hydrolase</keyword>
<evidence type="ECO:0000256" key="7">
    <source>
        <dbReference type="ARBA" id="ARBA00022801"/>
    </source>
</evidence>
<evidence type="ECO:0000256" key="8">
    <source>
        <dbReference type="ARBA" id="ARBA00022960"/>
    </source>
</evidence>
<evidence type="ECO:0000256" key="1">
    <source>
        <dbReference type="ARBA" id="ARBA00004236"/>
    </source>
</evidence>
<dbReference type="Gene3D" id="3.40.710.10">
    <property type="entry name" value="DD-peptidase/beta-lactamase superfamily"/>
    <property type="match status" value="1"/>
</dbReference>
<evidence type="ECO:0000256" key="6">
    <source>
        <dbReference type="ARBA" id="ARBA00022679"/>
    </source>
</evidence>
<reference evidence="18" key="1">
    <citation type="submission" date="2017-09" db="EMBL/GenBank/DDBJ databases">
        <title>Depth-based differentiation of microbial function through sediment-hosted aquifers and enrichment of novel symbionts in the deep terrestrial subsurface.</title>
        <authorList>
            <person name="Probst A.J."/>
            <person name="Ladd B."/>
            <person name="Jarett J.K."/>
            <person name="Geller-Mcgrath D.E."/>
            <person name="Sieber C.M.K."/>
            <person name="Emerson J.B."/>
            <person name="Anantharaman K."/>
            <person name="Thomas B.C."/>
            <person name="Malmstrom R."/>
            <person name="Stieglmeier M."/>
            <person name="Klingl A."/>
            <person name="Woyke T."/>
            <person name="Ryan C.M."/>
            <person name="Banfield J.F."/>
        </authorList>
    </citation>
    <scope>NUCLEOTIDE SEQUENCE [LARGE SCALE GENOMIC DNA]</scope>
</reference>
<feature type="domain" description="Penicillin-binding protein transpeptidase" evidence="15">
    <location>
        <begin position="177"/>
        <end position="245"/>
    </location>
</feature>
<dbReference type="GO" id="GO:0071555">
    <property type="term" value="P:cell wall organization"/>
    <property type="evidence" value="ECO:0007669"/>
    <property type="project" value="UniProtKB-KW"/>
</dbReference>
<keyword evidence="5" id="KW-0328">Glycosyltransferase</keyword>
<name>A0A2M7FM96_9BACT</name>
<keyword evidence="11" id="KW-0511">Multifunctional enzyme</keyword>
<evidence type="ECO:0000313" key="17">
    <source>
        <dbReference type="EMBL" id="PIW06800.1"/>
    </source>
</evidence>
<accession>A0A2M7FM96</accession>
<dbReference type="InterPro" id="IPR012338">
    <property type="entry name" value="Beta-lactam/transpept-like"/>
</dbReference>
<evidence type="ECO:0000256" key="14">
    <source>
        <dbReference type="ARBA" id="ARBA00049902"/>
    </source>
</evidence>
<keyword evidence="2" id="KW-1003">Cell membrane</keyword>
<feature type="non-terminal residue" evidence="17">
    <location>
        <position position="1"/>
    </location>
</feature>
<keyword evidence="12" id="KW-0961">Cell wall biogenesis/degradation</keyword>
<dbReference type="EMBL" id="PFFO01000184">
    <property type="protein sequence ID" value="PIW06800.1"/>
    <property type="molecule type" value="Genomic_DNA"/>
</dbReference>
<evidence type="ECO:0000256" key="12">
    <source>
        <dbReference type="ARBA" id="ARBA00023316"/>
    </source>
</evidence>
<dbReference type="Pfam" id="PF00912">
    <property type="entry name" value="Transgly"/>
    <property type="match status" value="1"/>
</dbReference>
<dbReference type="InterPro" id="IPR001460">
    <property type="entry name" value="PCN-bd_Tpept"/>
</dbReference>
<dbReference type="EC" id="2.4.99.28" evidence="13"/>
<dbReference type="InterPro" id="IPR050396">
    <property type="entry name" value="Glycosyltr_51/Transpeptidase"/>
</dbReference>
<dbReference type="InterPro" id="IPR023346">
    <property type="entry name" value="Lysozyme-like_dom_sf"/>
</dbReference>
<keyword evidence="10" id="KW-0472">Membrane</keyword>
<keyword evidence="4" id="KW-0645">Protease</keyword>
<comment type="caution">
    <text evidence="17">The sequence shown here is derived from an EMBL/GenBank/DDBJ whole genome shotgun (WGS) entry which is preliminary data.</text>
</comment>
<gene>
    <name evidence="17" type="ORF">COW38_04190</name>
</gene>
<evidence type="ECO:0000256" key="11">
    <source>
        <dbReference type="ARBA" id="ARBA00023268"/>
    </source>
</evidence>
<dbReference type="GO" id="GO:0004180">
    <property type="term" value="F:carboxypeptidase activity"/>
    <property type="evidence" value="ECO:0007669"/>
    <property type="project" value="UniProtKB-KW"/>
</dbReference>
<evidence type="ECO:0000256" key="9">
    <source>
        <dbReference type="ARBA" id="ARBA00022984"/>
    </source>
</evidence>
<feature type="non-terminal residue" evidence="17">
    <location>
        <position position="271"/>
    </location>
</feature>
<comment type="subcellular location">
    <subcellularLocation>
        <location evidence="1">Cell membrane</location>
    </subcellularLocation>
</comment>
<protein>
    <recommendedName>
        <fullName evidence="13">peptidoglycan glycosyltransferase</fullName>
        <ecNumber evidence="13">2.4.99.28</ecNumber>
    </recommendedName>
</protein>
<keyword evidence="8" id="KW-0133">Cell shape</keyword>
<evidence type="ECO:0000256" key="10">
    <source>
        <dbReference type="ARBA" id="ARBA00023136"/>
    </source>
</evidence>
<keyword evidence="9" id="KW-0573">Peptidoglycan synthesis</keyword>
<dbReference type="GO" id="GO:0008955">
    <property type="term" value="F:peptidoglycan glycosyltransferase activity"/>
    <property type="evidence" value="ECO:0007669"/>
    <property type="project" value="UniProtKB-EC"/>
</dbReference>
<dbReference type="PANTHER" id="PTHR32282:SF11">
    <property type="entry name" value="PENICILLIN-BINDING PROTEIN 1B"/>
    <property type="match status" value="1"/>
</dbReference>
<feature type="domain" description="Glycosyl transferase family 51" evidence="16">
    <location>
        <begin position="1"/>
        <end position="88"/>
    </location>
</feature>
<evidence type="ECO:0000259" key="16">
    <source>
        <dbReference type="Pfam" id="PF00912"/>
    </source>
</evidence>
<evidence type="ECO:0000256" key="3">
    <source>
        <dbReference type="ARBA" id="ARBA00022645"/>
    </source>
</evidence>
<dbReference type="GO" id="GO:0008658">
    <property type="term" value="F:penicillin binding"/>
    <property type="evidence" value="ECO:0007669"/>
    <property type="project" value="InterPro"/>
</dbReference>
<dbReference type="GO" id="GO:0030288">
    <property type="term" value="C:outer membrane-bounded periplasmic space"/>
    <property type="evidence" value="ECO:0007669"/>
    <property type="project" value="TreeGrafter"/>
</dbReference>
<dbReference type="GO" id="GO:0008360">
    <property type="term" value="P:regulation of cell shape"/>
    <property type="evidence" value="ECO:0007669"/>
    <property type="project" value="UniProtKB-KW"/>
</dbReference>
<evidence type="ECO:0000256" key="2">
    <source>
        <dbReference type="ARBA" id="ARBA00022475"/>
    </source>
</evidence>
<dbReference type="InterPro" id="IPR001264">
    <property type="entry name" value="Glyco_trans_51"/>
</dbReference>
<dbReference type="SUPFAM" id="SSF53955">
    <property type="entry name" value="Lysozyme-like"/>
    <property type="match status" value="1"/>
</dbReference>
<proteinExistence type="predicted"/>
<evidence type="ECO:0000256" key="13">
    <source>
        <dbReference type="ARBA" id="ARBA00044770"/>
    </source>
</evidence>
<organism evidence="17 18">
    <name type="scientific">Candidatus Collierbacteria bacterium CG17_big_fil_post_rev_8_21_14_2_50_45_7</name>
    <dbReference type="NCBI Taxonomy" id="1974536"/>
    <lineage>
        <taxon>Bacteria</taxon>
        <taxon>Candidatus Collieribacteriota</taxon>
    </lineage>
</organism>
<dbReference type="InterPro" id="IPR036950">
    <property type="entry name" value="PBP_transglycosylase"/>
</dbReference>